<dbReference type="GO" id="GO:0044781">
    <property type="term" value="P:bacterial-type flagellum organization"/>
    <property type="evidence" value="ECO:0007669"/>
    <property type="project" value="UniProtKB-KW"/>
</dbReference>
<dbReference type="RefSeq" id="WP_018661708.1">
    <property type="nucleotide sequence ID" value="NZ_HF952018.1"/>
</dbReference>
<keyword evidence="3" id="KW-0966">Cell projection</keyword>
<evidence type="ECO:0000313" key="3">
    <source>
        <dbReference type="EMBL" id="CDF58015.1"/>
    </source>
</evidence>
<sequence length="135" mass="15432">MEVNKILNAFNSNQNKPIKRELDKNAFLQILTVQLSNQDPLNAKDNTEYIAQMAQFSALEQMQNLNLSIEKLLSTQKLNYATNLIGKEVELKYNDTIKKIKVDSVYVAGNEIYIKSKDEKYSVSNVISVLNTKEE</sequence>
<dbReference type="EMBL" id="CAVN010000093">
    <property type="protein sequence ID" value="CDF58015.1"/>
    <property type="molecule type" value="Genomic_DNA"/>
</dbReference>
<keyword evidence="3" id="KW-0282">Flagellum</keyword>
<keyword evidence="2" id="KW-1005">Bacterial flagellum biogenesis</keyword>
<reference evidence="3" key="1">
    <citation type="submission" date="2013-03" db="EMBL/GenBank/DDBJ databases">
        <title>Draft genome sequence of the hydrogen-ethanol-producing anaerobic alkalithermophilic Caloramator celere.</title>
        <authorList>
            <person name="Ciranna A."/>
            <person name="Larjo A."/>
            <person name="Kivisto A."/>
            <person name="Santala V."/>
            <person name="Roos C."/>
            <person name="Karp M."/>
        </authorList>
    </citation>
    <scope>NUCLEOTIDE SEQUENCE [LARGE SCALE GENOMIC DNA]</scope>
    <source>
        <strain evidence="3">DSM 8682</strain>
    </source>
</reference>
<dbReference type="Proteomes" id="UP000014923">
    <property type="component" value="Unassembled WGS sequence"/>
</dbReference>
<evidence type="ECO:0000313" key="4">
    <source>
        <dbReference type="Proteomes" id="UP000014923"/>
    </source>
</evidence>
<organism evidence="3 4">
    <name type="scientific">Thermobrachium celere DSM 8682</name>
    <dbReference type="NCBI Taxonomy" id="941824"/>
    <lineage>
        <taxon>Bacteria</taxon>
        <taxon>Bacillati</taxon>
        <taxon>Bacillota</taxon>
        <taxon>Clostridia</taxon>
        <taxon>Eubacteriales</taxon>
        <taxon>Clostridiaceae</taxon>
        <taxon>Thermobrachium</taxon>
    </lineage>
</organism>
<name>R7RS13_9CLOT</name>
<dbReference type="AlphaFoldDB" id="R7RS13"/>
<comment type="caution">
    <text evidence="3">The sequence shown here is derived from an EMBL/GenBank/DDBJ whole genome shotgun (WGS) entry which is preliminary data.</text>
</comment>
<keyword evidence="3" id="KW-0969">Cilium</keyword>
<protein>
    <submittedName>
        <fullName evidence="3">Flagellar basal-body rod modification protein FlgD</fullName>
    </submittedName>
</protein>
<keyword evidence="4" id="KW-1185">Reference proteome</keyword>
<evidence type="ECO:0000256" key="2">
    <source>
        <dbReference type="ARBA" id="ARBA00022795"/>
    </source>
</evidence>
<accession>R7RS13</accession>
<proteinExistence type="inferred from homology"/>
<gene>
    <name evidence="3" type="ORF">TCEL_01929</name>
</gene>
<comment type="similarity">
    <text evidence="1">Belongs to the FlgD family.</text>
</comment>
<dbReference type="eggNOG" id="COG1843">
    <property type="taxonomic scope" value="Bacteria"/>
</dbReference>
<evidence type="ECO:0000256" key="1">
    <source>
        <dbReference type="ARBA" id="ARBA00010577"/>
    </source>
</evidence>
<dbReference type="Pfam" id="PF03963">
    <property type="entry name" value="FlgD"/>
    <property type="match status" value="1"/>
</dbReference>
<dbReference type="HOGENOM" id="CLU_047535_1_0_9"/>
<dbReference type="InterPro" id="IPR005648">
    <property type="entry name" value="FlgD"/>
</dbReference>